<name>A0A178MF05_9CHLR</name>
<dbReference type="Proteomes" id="UP000078287">
    <property type="component" value="Unassembled WGS sequence"/>
</dbReference>
<organism evidence="1 2">
    <name type="scientific">Chloroflexus islandicus</name>
    <dbReference type="NCBI Taxonomy" id="1707952"/>
    <lineage>
        <taxon>Bacteria</taxon>
        <taxon>Bacillati</taxon>
        <taxon>Chloroflexota</taxon>
        <taxon>Chloroflexia</taxon>
        <taxon>Chloroflexales</taxon>
        <taxon>Chloroflexineae</taxon>
        <taxon>Chloroflexaceae</taxon>
        <taxon>Chloroflexus</taxon>
    </lineage>
</organism>
<evidence type="ECO:0000313" key="2">
    <source>
        <dbReference type="Proteomes" id="UP000078287"/>
    </source>
</evidence>
<dbReference type="AlphaFoldDB" id="A0A178MF05"/>
<comment type="caution">
    <text evidence="1">The sequence shown here is derived from an EMBL/GenBank/DDBJ whole genome shotgun (WGS) entry which is preliminary data.</text>
</comment>
<proteinExistence type="predicted"/>
<protein>
    <submittedName>
        <fullName evidence="1">Uncharacterized protein</fullName>
    </submittedName>
</protein>
<keyword evidence="2" id="KW-1185">Reference proteome</keyword>
<gene>
    <name evidence="1" type="ORF">A6A03_01010</name>
</gene>
<reference evidence="1 2" key="1">
    <citation type="submission" date="2016-04" db="EMBL/GenBank/DDBJ databases">
        <title>Chloroflexus islandicus sp. nov., a thermophilic filamentous anoxygenic phototrophic bacterium from geyser Strokkur (Iceland).</title>
        <authorList>
            <person name="Gaisin V.A."/>
            <person name="Kalashnikov A.M."/>
            <person name="Sukhacheva M.V."/>
            <person name="Grouzdev D.S."/>
            <person name="Ivanov T.M."/>
            <person name="Kuznetsov B."/>
            <person name="Gorlenko V.M."/>
        </authorList>
    </citation>
    <scope>NUCLEOTIDE SEQUENCE [LARGE SCALE GENOMIC DNA]</scope>
    <source>
        <strain evidence="2">isl-2</strain>
    </source>
</reference>
<evidence type="ECO:0000313" key="1">
    <source>
        <dbReference type="EMBL" id="OAN47351.1"/>
    </source>
</evidence>
<accession>A0A178MF05</accession>
<dbReference type="EMBL" id="LWQS01000038">
    <property type="protein sequence ID" value="OAN47351.1"/>
    <property type="molecule type" value="Genomic_DNA"/>
</dbReference>
<sequence length="260" mass="29591">MDPVLLAFLTTLAMVMVNRAAEIPVEKAYEALPSFFSLLFNAIRKKPELRKAVEQVSKNPSDPMAQREVQKQLQRLVIEEPAIALQLQKLVNLNGYLAPMNSITPDQIINALAPLQDRKTKTPLQMDVGYSLFVLAIDVHYMDHTLFPYHSGINSIQAHSIKYKAVVAMVAYAAFVLMRDEGIEAALAELPDDHILRPFRDFFHSSDAQHLRNAISTGSYWILPPYLSFFDGDWGAFVESSQFFDVCNRIRRFYERLPQS</sequence>